<accession>A0A4R6PSB7</accession>
<dbReference type="PANTHER" id="PTHR35908">
    <property type="entry name" value="HYPOTHETICAL FUSION PROTEIN"/>
    <property type="match status" value="1"/>
</dbReference>
<comment type="caution">
    <text evidence="2">The sequence shown here is derived from an EMBL/GenBank/DDBJ whole genome shotgun (WGS) entry which is preliminary data.</text>
</comment>
<dbReference type="EMBL" id="SNXK01000001">
    <property type="protein sequence ID" value="TDP41514.1"/>
    <property type="molecule type" value="Genomic_DNA"/>
</dbReference>
<dbReference type="PANTHER" id="PTHR35908:SF1">
    <property type="entry name" value="CONSERVED PROTEIN"/>
    <property type="match status" value="1"/>
</dbReference>
<dbReference type="Gene3D" id="3.10.180.10">
    <property type="entry name" value="2,3-Dihydroxybiphenyl 1,2-Dioxygenase, domain 1"/>
    <property type="match status" value="2"/>
</dbReference>
<evidence type="ECO:0000313" key="2">
    <source>
        <dbReference type="EMBL" id="TDP41514.1"/>
    </source>
</evidence>
<organism evidence="2 3">
    <name type="scientific">Nocardia ignorata</name>
    <dbReference type="NCBI Taxonomy" id="145285"/>
    <lineage>
        <taxon>Bacteria</taxon>
        <taxon>Bacillati</taxon>
        <taxon>Actinomycetota</taxon>
        <taxon>Actinomycetes</taxon>
        <taxon>Mycobacteriales</taxon>
        <taxon>Nocardiaceae</taxon>
        <taxon>Nocardia</taxon>
    </lineage>
</organism>
<dbReference type="InterPro" id="IPR029068">
    <property type="entry name" value="Glyas_Bleomycin-R_OHBP_Dase"/>
</dbReference>
<feature type="domain" description="Glyoxalase-like" evidence="1">
    <location>
        <begin position="165"/>
        <end position="267"/>
    </location>
</feature>
<sequence>MPVPHGLCRVRDGRALLSWRCLEPPIYQGDTMIRWTWAFIDRPAATFDECVRFWAEATGSTVSPPRGAHGEFVTLLPPTGPAWLKMQRVGGAGGTHLDLDVDDIPAAVAEATALGAQVVLVDPDYTVLESPAGQTFCFTPAGPPPATGATARVTAPDGNVAALDQICLDLAPTDLDSDTSFWQALTGWSPESTRRPEFERLRDPAQPLQFLLQRLDEPRHPGAHIDFAATDMSAVATWHESLGATRLVDEEFWIVLADPSGTPYCVTSRKPS</sequence>
<feature type="domain" description="Glyoxalase-like" evidence="1">
    <location>
        <begin position="39"/>
        <end position="138"/>
    </location>
</feature>
<protein>
    <recommendedName>
        <fullName evidence="1">Glyoxalase-like domain-containing protein</fullName>
    </recommendedName>
</protein>
<dbReference type="SUPFAM" id="SSF54593">
    <property type="entry name" value="Glyoxalase/Bleomycin resistance protein/Dihydroxybiphenyl dioxygenase"/>
    <property type="match status" value="2"/>
</dbReference>
<gene>
    <name evidence="2" type="ORF">DFR75_101617</name>
</gene>
<dbReference type="CDD" id="cd06587">
    <property type="entry name" value="VOC"/>
    <property type="match status" value="1"/>
</dbReference>
<evidence type="ECO:0000259" key="1">
    <source>
        <dbReference type="Pfam" id="PF18029"/>
    </source>
</evidence>
<dbReference type="InterPro" id="IPR041581">
    <property type="entry name" value="Glyoxalase_6"/>
</dbReference>
<evidence type="ECO:0000313" key="3">
    <source>
        <dbReference type="Proteomes" id="UP000295087"/>
    </source>
</evidence>
<name>A0A4R6PSB7_NOCIG</name>
<dbReference type="Proteomes" id="UP000295087">
    <property type="component" value="Unassembled WGS sequence"/>
</dbReference>
<dbReference type="Pfam" id="PF18029">
    <property type="entry name" value="Glyoxalase_6"/>
    <property type="match status" value="2"/>
</dbReference>
<reference evidence="2 3" key="1">
    <citation type="submission" date="2019-03" db="EMBL/GenBank/DDBJ databases">
        <title>Genomic Encyclopedia of Type Strains, Phase IV (KMG-IV): sequencing the most valuable type-strain genomes for metagenomic binning, comparative biology and taxonomic classification.</title>
        <authorList>
            <person name="Goeker M."/>
        </authorList>
    </citation>
    <scope>NUCLEOTIDE SEQUENCE [LARGE SCALE GENOMIC DNA]</scope>
    <source>
        <strain evidence="2 3">DSM 44496</strain>
    </source>
</reference>
<proteinExistence type="predicted"/>
<keyword evidence="3" id="KW-1185">Reference proteome</keyword>
<dbReference type="AlphaFoldDB" id="A0A4R6PSB7"/>